<sequence length="213" mass="24201">MKTSTRFLVITGKKGSLSPPKYRKRCSKNSPNVCSPRRPGERRSGLQLSEGMANSPIKASRLIFTTAILERIVKHTSKYGQKKLNLDWTPIDKADLTDFIAILFVMSIQKRKDKPSNWFSSNPLPESPVANKITTGRQFQKMLRYLHCCDPDQTATSDNGDYDPSYKILEINSSLEKRWTALFVPHEGIWKNEVQSADNLKGRPVWNQAICSI</sequence>
<keyword evidence="4" id="KW-1185">Reference proteome</keyword>
<reference evidence="3" key="1">
    <citation type="journal article" date="2021" name="Sci. Rep.">
        <title>Diploid genomic architecture of Nitzschia inconspicua, an elite biomass production diatom.</title>
        <authorList>
            <person name="Oliver A."/>
            <person name="Podell S."/>
            <person name="Pinowska A."/>
            <person name="Traller J.C."/>
            <person name="Smith S.R."/>
            <person name="McClure R."/>
            <person name="Beliaev A."/>
            <person name="Bohutskyi P."/>
            <person name="Hill E.A."/>
            <person name="Rabines A."/>
            <person name="Zheng H."/>
            <person name="Allen L.Z."/>
            <person name="Kuo A."/>
            <person name="Grigoriev I.V."/>
            <person name="Allen A.E."/>
            <person name="Hazlebeck D."/>
            <person name="Allen E.E."/>
        </authorList>
    </citation>
    <scope>NUCLEOTIDE SEQUENCE</scope>
    <source>
        <strain evidence="3">Hildebrandi</strain>
    </source>
</reference>
<dbReference type="AlphaFoldDB" id="A0A9K3PZH3"/>
<evidence type="ECO:0000313" key="4">
    <source>
        <dbReference type="Proteomes" id="UP000693970"/>
    </source>
</evidence>
<evidence type="ECO:0000259" key="2">
    <source>
        <dbReference type="Pfam" id="PF13843"/>
    </source>
</evidence>
<proteinExistence type="predicted"/>
<name>A0A9K3PZH3_9STRA</name>
<reference evidence="3" key="2">
    <citation type="submission" date="2021-04" db="EMBL/GenBank/DDBJ databases">
        <authorList>
            <person name="Podell S."/>
        </authorList>
    </citation>
    <scope>NUCLEOTIDE SEQUENCE</scope>
    <source>
        <strain evidence="3">Hildebrandi</strain>
    </source>
</reference>
<protein>
    <submittedName>
        <fullName evidence="3">Transposase IS4</fullName>
    </submittedName>
</protein>
<dbReference type="Proteomes" id="UP000693970">
    <property type="component" value="Unassembled WGS sequence"/>
</dbReference>
<gene>
    <name evidence="3" type="ORF">IV203_038434</name>
</gene>
<feature type="domain" description="PiggyBac transposable element-derived protein" evidence="2">
    <location>
        <begin position="59"/>
        <end position="187"/>
    </location>
</feature>
<evidence type="ECO:0000313" key="3">
    <source>
        <dbReference type="EMBL" id="KAG7365231.1"/>
    </source>
</evidence>
<organism evidence="3 4">
    <name type="scientific">Nitzschia inconspicua</name>
    <dbReference type="NCBI Taxonomy" id="303405"/>
    <lineage>
        <taxon>Eukaryota</taxon>
        <taxon>Sar</taxon>
        <taxon>Stramenopiles</taxon>
        <taxon>Ochrophyta</taxon>
        <taxon>Bacillariophyta</taxon>
        <taxon>Bacillariophyceae</taxon>
        <taxon>Bacillariophycidae</taxon>
        <taxon>Bacillariales</taxon>
        <taxon>Bacillariaceae</taxon>
        <taxon>Nitzschia</taxon>
    </lineage>
</organism>
<accession>A0A9K3PZH3</accession>
<dbReference type="InterPro" id="IPR029526">
    <property type="entry name" value="PGBD"/>
</dbReference>
<comment type="caution">
    <text evidence="3">The sequence shown here is derived from an EMBL/GenBank/DDBJ whole genome shotgun (WGS) entry which is preliminary data.</text>
</comment>
<dbReference type="Pfam" id="PF13843">
    <property type="entry name" value="DDE_Tnp_1_7"/>
    <property type="match status" value="1"/>
</dbReference>
<dbReference type="EMBL" id="JAGRRH010000009">
    <property type="protein sequence ID" value="KAG7365231.1"/>
    <property type="molecule type" value="Genomic_DNA"/>
</dbReference>
<evidence type="ECO:0000256" key="1">
    <source>
        <dbReference type="SAM" id="MobiDB-lite"/>
    </source>
</evidence>
<feature type="region of interest" description="Disordered" evidence="1">
    <location>
        <begin position="15"/>
        <end position="50"/>
    </location>
</feature>
<dbReference type="PANTHER" id="PTHR46599:SF3">
    <property type="entry name" value="PIGGYBAC TRANSPOSABLE ELEMENT-DERIVED PROTEIN 4"/>
    <property type="match status" value="1"/>
</dbReference>
<dbReference type="OrthoDB" id="10030973at2759"/>
<dbReference type="PANTHER" id="PTHR46599">
    <property type="entry name" value="PIGGYBAC TRANSPOSABLE ELEMENT-DERIVED PROTEIN 4"/>
    <property type="match status" value="1"/>
</dbReference>